<feature type="repeat" description="ANK" evidence="1">
    <location>
        <begin position="119"/>
        <end position="151"/>
    </location>
</feature>
<feature type="domain" description="Histone deacetylase" evidence="3">
    <location>
        <begin position="204"/>
        <end position="274"/>
    </location>
</feature>
<dbReference type="InterPro" id="IPR037138">
    <property type="entry name" value="His_deacetylse_dom_sf"/>
</dbReference>
<dbReference type="GO" id="GO:0040029">
    <property type="term" value="P:epigenetic regulation of gene expression"/>
    <property type="evidence" value="ECO:0007669"/>
    <property type="project" value="TreeGrafter"/>
</dbReference>
<dbReference type="AlphaFoldDB" id="A0A3M7L348"/>
<dbReference type="InterPro" id="IPR036770">
    <property type="entry name" value="Ankyrin_rpt-contain_sf"/>
</dbReference>
<dbReference type="Proteomes" id="UP000279271">
    <property type="component" value="Unassembled WGS sequence"/>
</dbReference>
<keyword evidence="1" id="KW-0040">ANK repeat</keyword>
<dbReference type="Pfam" id="PF00023">
    <property type="entry name" value="Ank"/>
    <property type="match status" value="1"/>
</dbReference>
<evidence type="ECO:0000313" key="4">
    <source>
        <dbReference type="EMBL" id="RMZ55896.1"/>
    </source>
</evidence>
<dbReference type="Pfam" id="PF12796">
    <property type="entry name" value="Ank_2"/>
    <property type="match status" value="1"/>
</dbReference>
<evidence type="ECO:0000256" key="1">
    <source>
        <dbReference type="PROSITE-ProRule" id="PRU00023"/>
    </source>
</evidence>
<dbReference type="Pfam" id="PF00850">
    <property type="entry name" value="Hist_deacetyl"/>
    <property type="match status" value="2"/>
</dbReference>
<dbReference type="PROSITE" id="PS50088">
    <property type="entry name" value="ANK_REPEAT"/>
    <property type="match status" value="2"/>
</dbReference>
<dbReference type="PANTHER" id="PTHR10625">
    <property type="entry name" value="HISTONE DEACETYLASE HDAC1-RELATED"/>
    <property type="match status" value="1"/>
</dbReference>
<organism evidence="4 5">
    <name type="scientific">Auxenochlorella protothecoides</name>
    <name type="common">Green microalga</name>
    <name type="synonym">Chlorella protothecoides</name>
    <dbReference type="NCBI Taxonomy" id="3075"/>
    <lineage>
        <taxon>Eukaryota</taxon>
        <taxon>Viridiplantae</taxon>
        <taxon>Chlorophyta</taxon>
        <taxon>core chlorophytes</taxon>
        <taxon>Trebouxiophyceae</taxon>
        <taxon>Chlorellales</taxon>
        <taxon>Chlorellaceae</taxon>
        <taxon>Auxenochlorella</taxon>
    </lineage>
</organism>
<feature type="region of interest" description="Disordered" evidence="2">
    <location>
        <begin position="616"/>
        <end position="638"/>
    </location>
</feature>
<dbReference type="InterPro" id="IPR023696">
    <property type="entry name" value="Ureohydrolase_dom_sf"/>
</dbReference>
<feature type="compositionally biased region" description="Basic and acidic residues" evidence="2">
    <location>
        <begin position="557"/>
        <end position="575"/>
    </location>
</feature>
<proteinExistence type="predicted"/>
<name>A0A3M7L348_AUXPR</name>
<evidence type="ECO:0000259" key="3">
    <source>
        <dbReference type="Pfam" id="PF00850"/>
    </source>
</evidence>
<gene>
    <name evidence="4" type="ORF">APUTEX25_003862</name>
</gene>
<feature type="repeat" description="ANK" evidence="1">
    <location>
        <begin position="46"/>
        <end position="78"/>
    </location>
</feature>
<dbReference type="SUPFAM" id="SSF48403">
    <property type="entry name" value="Ankyrin repeat"/>
    <property type="match status" value="1"/>
</dbReference>
<dbReference type="SMART" id="SM00248">
    <property type="entry name" value="ANK"/>
    <property type="match status" value="4"/>
</dbReference>
<feature type="domain" description="Histone deacetylase" evidence="3">
    <location>
        <begin position="398"/>
        <end position="481"/>
    </location>
</feature>
<dbReference type="SUPFAM" id="SSF52768">
    <property type="entry name" value="Arginase/deacetylase"/>
    <property type="match status" value="1"/>
</dbReference>
<comment type="caution">
    <text evidence="4">The sequence shown here is derived from an EMBL/GenBank/DDBJ whole genome shotgun (WGS) entry which is preliminary data.</text>
</comment>
<dbReference type="InterPro" id="IPR002110">
    <property type="entry name" value="Ankyrin_rpt"/>
</dbReference>
<feature type="region of interest" description="Disordered" evidence="2">
    <location>
        <begin position="514"/>
        <end position="579"/>
    </location>
</feature>
<protein>
    <recommendedName>
        <fullName evidence="3">Histone deacetylase domain-containing protein</fullName>
    </recommendedName>
</protein>
<evidence type="ECO:0000256" key="2">
    <source>
        <dbReference type="SAM" id="MobiDB-lite"/>
    </source>
</evidence>
<feature type="non-terminal residue" evidence="4">
    <location>
        <position position="1"/>
    </location>
</feature>
<dbReference type="InterPro" id="IPR023801">
    <property type="entry name" value="His_deacetylse_dom"/>
</dbReference>
<feature type="compositionally biased region" description="Basic and acidic residues" evidence="2">
    <location>
        <begin position="525"/>
        <end position="536"/>
    </location>
</feature>
<dbReference type="PROSITE" id="PS50297">
    <property type="entry name" value="ANK_REP_REGION"/>
    <property type="match status" value="2"/>
</dbReference>
<dbReference type="GO" id="GO:0005737">
    <property type="term" value="C:cytoplasm"/>
    <property type="evidence" value="ECO:0007669"/>
    <property type="project" value="TreeGrafter"/>
</dbReference>
<reference evidence="5" key="1">
    <citation type="journal article" date="2018" name="Algal Res.">
        <title>Characterization of plant carbon substrate utilization by Auxenochlorella protothecoides.</title>
        <authorList>
            <person name="Vogler B.W."/>
            <person name="Starkenburg S.R."/>
            <person name="Sudasinghe N."/>
            <person name="Schambach J.Y."/>
            <person name="Rollin J.A."/>
            <person name="Pattathil S."/>
            <person name="Barry A.N."/>
        </authorList>
    </citation>
    <scope>NUCLEOTIDE SEQUENCE [LARGE SCALE GENOMIC DNA]</scope>
    <source>
        <strain evidence="5">UTEX 25</strain>
    </source>
</reference>
<evidence type="ECO:0000313" key="5">
    <source>
        <dbReference type="Proteomes" id="UP000279271"/>
    </source>
</evidence>
<dbReference type="Gene3D" id="3.40.800.20">
    <property type="entry name" value="Histone deacetylase domain"/>
    <property type="match status" value="1"/>
</dbReference>
<feature type="region of interest" description="Disordered" evidence="2">
    <location>
        <begin position="745"/>
        <end position="793"/>
    </location>
</feature>
<dbReference type="GO" id="GO:0004407">
    <property type="term" value="F:histone deacetylase activity"/>
    <property type="evidence" value="ECO:0007669"/>
    <property type="project" value="TreeGrafter"/>
</dbReference>
<sequence>AIHNAVESGDLEALAALLQHSAGESVAEGASVEPVSVPGINSRDAEECTPLHVAILHGKLDAIQPLLDAGARVTQNCEGSPPLTMAVCMGSHPSYERFALAASSLLLDAGAVPFERDDWGRTALHWAAFLGLTDVAQLLLLRGQQWAEREAAQDSDAPAIPPLQEFQARCGTRQATQRCTWLRGTGVRGCCTCSCAPTRPCAPVRNAFCAVRPPGHHAGPAGAVPSARDPHATNGFCLFNNLAVAAAYARCVYRGRGVARVALLDFDVHHGNGTGVCGAGGALAAEGPVLHALLRGCSGEGGELTFPVYKPWLDADDKDNIFFASVQGFGPKAEGMNAYVYPGSGATGDNRIADDAARSAAGIAEDPDAEFLPTGEDSVGAAPPSAPRVIDVGIGGPGTKVALWRRSWRDKIIPALVNFRPDFIFISAGFDAHRKDEINFRYIGVTERDFEWLTDQLVQVANLCCHGRIVSVLEGGYRIQGGKVSAFSRSVAAHVRALADDHRMEWDPKAAEAVETGEGQENGEGGDHAGGEEDGARKRRRRGDGVDKKLTMSLDDLIAKQARERKPDKRPDARAKKGAIAKVLQQTGRAANRSNGQMQQQKSANGRVIAITFKNPGRGGAGVGHQASTQGQKPKPVPASAPRFLADQQNRAHSSGPLVLSGSREQRGSLTHLHTDFSAPGSLRRNKHGACLRMSDGDRAKPLRRDAASLGWLAQSSVQPRKRTAIEGVSGTSLVSLRSQLASKQQEAAATRSGALDPEELRARRKGRDVLSQSNPGVTSRDARDRADLPATPGDVLAASRAALERKAALYERLAAGEESAGGEYEVDFALKAPDTARLAVAGGLVSRDMLAERDRRAWEEEVEANHAQESEAEARRRSRIDAVKELMAETAEGRMAAQGARAASQQAAASKAAVLKAAFLKRQVEARRAKKAASGSKGGVT</sequence>
<dbReference type="EMBL" id="QOKY01000158">
    <property type="protein sequence ID" value="RMZ55896.1"/>
    <property type="molecule type" value="Genomic_DNA"/>
</dbReference>
<dbReference type="GO" id="GO:0000118">
    <property type="term" value="C:histone deacetylase complex"/>
    <property type="evidence" value="ECO:0007669"/>
    <property type="project" value="TreeGrafter"/>
</dbReference>
<dbReference type="PANTHER" id="PTHR10625:SF26">
    <property type="entry name" value="HISTONE DEACETYLASE DOMAIN-CONTAINING PROTEIN"/>
    <property type="match status" value="1"/>
</dbReference>
<dbReference type="Gene3D" id="1.25.40.20">
    <property type="entry name" value="Ankyrin repeat-containing domain"/>
    <property type="match status" value="1"/>
</dbReference>
<accession>A0A3M7L348</accession>